<evidence type="ECO:0000313" key="2">
    <source>
        <dbReference type="Proteomes" id="UP000190675"/>
    </source>
</evidence>
<gene>
    <name evidence="1" type="ORF">SAMN05444169_7610</name>
</gene>
<dbReference type="RefSeq" id="WP_079570772.1">
    <property type="nucleotide sequence ID" value="NZ_LT670818.1"/>
</dbReference>
<name>A0A1M5T875_9BRAD</name>
<dbReference type="EMBL" id="LT670818">
    <property type="protein sequence ID" value="SHH46939.1"/>
    <property type="molecule type" value="Genomic_DNA"/>
</dbReference>
<sequence>MTNTNWTNADGLYVRLGDKEGASAKYGEYKTFGPNRFVELKLDFSDLAAFGTNTVLSNEDTIAKGAHIEKVEIEVETAFVGATATLSLGLIQTDRATLTNLGTTALANAVTVATLTLGSITTLIVGASFVGTLVGSGGNLLNTALITALAGTANFTAGSAKVRVYYTTP</sequence>
<protein>
    <submittedName>
        <fullName evidence="1">Uncharacterized protein</fullName>
    </submittedName>
</protein>
<dbReference type="Proteomes" id="UP000190675">
    <property type="component" value="Chromosome I"/>
</dbReference>
<evidence type="ECO:0000313" key="1">
    <source>
        <dbReference type="EMBL" id="SHH46939.1"/>
    </source>
</evidence>
<dbReference type="AlphaFoldDB" id="A0A1M5T875"/>
<accession>A0A1M5T875</accession>
<proteinExistence type="predicted"/>
<organism evidence="1 2">
    <name type="scientific">Bradyrhizobium erythrophlei</name>
    <dbReference type="NCBI Taxonomy" id="1437360"/>
    <lineage>
        <taxon>Bacteria</taxon>
        <taxon>Pseudomonadati</taxon>
        <taxon>Pseudomonadota</taxon>
        <taxon>Alphaproteobacteria</taxon>
        <taxon>Hyphomicrobiales</taxon>
        <taxon>Nitrobacteraceae</taxon>
        <taxon>Bradyrhizobium</taxon>
    </lineage>
</organism>
<reference evidence="1 2" key="1">
    <citation type="submission" date="2016-11" db="EMBL/GenBank/DDBJ databases">
        <authorList>
            <person name="Jaros S."/>
            <person name="Januszkiewicz K."/>
            <person name="Wedrychowicz H."/>
        </authorList>
    </citation>
    <scope>NUCLEOTIDE SEQUENCE [LARGE SCALE GENOMIC DNA]</scope>
    <source>
        <strain evidence="1 2">GAS242</strain>
    </source>
</reference>